<dbReference type="GO" id="GO:2000344">
    <property type="term" value="P:positive regulation of acrosome reaction"/>
    <property type="evidence" value="ECO:0007669"/>
    <property type="project" value="TreeGrafter"/>
</dbReference>
<evidence type="ECO:0000259" key="3">
    <source>
        <dbReference type="PROSITE" id="PS51034"/>
    </source>
</evidence>
<dbReference type="GO" id="GO:0031012">
    <property type="term" value="C:extracellular matrix"/>
    <property type="evidence" value="ECO:0007669"/>
    <property type="project" value="TreeGrafter"/>
</dbReference>
<sequence>MVTEEDTDLFTRCAYISVYIFLSLFLYILMCGKDFMSVKWMVDEELSAHPNRLFLGLCYPSQFTALPGGGQAVFNFSFHDCHIRPASVSQITYQAELTYRPHARPQPPVQSYSVACVVERGTDVWIPLFLQPAYGKIQANSNLNFHMGLLNEDLSGPAESNTFAVGSFIPIWASVEQQFHQPLLLLLEECVASTSLALMPGAPVYPIITNMGCLVDGKGRGSRFLPRHQTYAILLYLQAFEFAAGKDIYIHCKLMAWDPAALDFGKKACNYNNQSESWEMLDDPSRNSLCSCCDSNCVYRTKRGAASESQGLVQNAVLGPLVITTSEASLPAIS</sequence>
<keyword evidence="2" id="KW-1133">Transmembrane helix</keyword>
<dbReference type="Ensembl" id="ENSDCDT00010015870.1">
    <property type="protein sequence ID" value="ENSDCDP00010015038.1"/>
    <property type="gene ID" value="ENSDCDG00010006777.1"/>
</dbReference>
<dbReference type="GO" id="GO:0007339">
    <property type="term" value="P:binding of sperm to zona pellucida"/>
    <property type="evidence" value="ECO:0007669"/>
    <property type="project" value="TreeGrafter"/>
</dbReference>
<dbReference type="PANTHER" id="PTHR11576:SF3">
    <property type="entry name" value="SI:CH211-14A17.6-RELATED"/>
    <property type="match status" value="1"/>
</dbReference>
<feature type="domain" description="ZP" evidence="3">
    <location>
        <begin position="30"/>
        <end position="276"/>
    </location>
</feature>
<reference evidence="4" key="2">
    <citation type="submission" date="2025-08" db="UniProtKB">
        <authorList>
            <consortium name="Ensembl"/>
        </authorList>
    </citation>
    <scope>IDENTIFICATION</scope>
</reference>
<dbReference type="PROSITE" id="PS51034">
    <property type="entry name" value="ZP_2"/>
    <property type="match status" value="1"/>
</dbReference>
<reference evidence="4" key="3">
    <citation type="submission" date="2025-09" db="UniProtKB">
        <authorList>
            <consortium name="Ensembl"/>
        </authorList>
    </citation>
    <scope>IDENTIFICATION</scope>
</reference>
<reference evidence="4 5" key="1">
    <citation type="submission" date="2020-06" db="EMBL/GenBank/DDBJ databases">
        <authorList>
            <consortium name="Wellcome Sanger Institute Data Sharing"/>
        </authorList>
    </citation>
    <scope>NUCLEOTIDE SEQUENCE [LARGE SCALE GENOMIC DNA]</scope>
</reference>
<dbReference type="Gene3D" id="2.60.40.4100">
    <property type="entry name" value="Zona pellucida, ZP-C domain"/>
    <property type="match status" value="1"/>
</dbReference>
<dbReference type="Gene3D" id="2.60.40.3210">
    <property type="entry name" value="Zona pellucida, ZP-N domain"/>
    <property type="match status" value="1"/>
</dbReference>
<organism evidence="4 5">
    <name type="scientific">Denticeps clupeoides</name>
    <name type="common">denticle herring</name>
    <dbReference type="NCBI Taxonomy" id="299321"/>
    <lineage>
        <taxon>Eukaryota</taxon>
        <taxon>Metazoa</taxon>
        <taxon>Chordata</taxon>
        <taxon>Craniata</taxon>
        <taxon>Vertebrata</taxon>
        <taxon>Euteleostomi</taxon>
        <taxon>Actinopterygii</taxon>
        <taxon>Neopterygii</taxon>
        <taxon>Teleostei</taxon>
        <taxon>Clupei</taxon>
        <taxon>Clupeiformes</taxon>
        <taxon>Denticipitoidei</taxon>
        <taxon>Denticipitidae</taxon>
        <taxon>Denticeps</taxon>
    </lineage>
</organism>
<dbReference type="AlphaFoldDB" id="A0AAY4B217"/>
<name>A0AAY4B217_9TELE</name>
<evidence type="ECO:0000313" key="4">
    <source>
        <dbReference type="Ensembl" id="ENSDCDP00010015038.1"/>
    </source>
</evidence>
<evidence type="ECO:0000313" key="5">
    <source>
        <dbReference type="Proteomes" id="UP000694580"/>
    </source>
</evidence>
<evidence type="ECO:0000256" key="1">
    <source>
        <dbReference type="ARBA" id="ARBA00023157"/>
    </source>
</evidence>
<keyword evidence="2" id="KW-0472">Membrane</keyword>
<feature type="transmembrane region" description="Helical" evidence="2">
    <location>
        <begin position="14"/>
        <end position="32"/>
    </location>
</feature>
<accession>A0AAY4B217</accession>
<keyword evidence="2" id="KW-0812">Transmembrane</keyword>
<protein>
    <recommendedName>
        <fullName evidence="3">ZP domain-containing protein</fullName>
    </recommendedName>
</protein>
<dbReference type="GO" id="GO:0035803">
    <property type="term" value="P:egg coat formation"/>
    <property type="evidence" value="ECO:0007669"/>
    <property type="project" value="TreeGrafter"/>
</dbReference>
<dbReference type="InterPro" id="IPR001507">
    <property type="entry name" value="ZP_dom"/>
</dbReference>
<keyword evidence="1" id="KW-1015">Disulfide bond</keyword>
<evidence type="ECO:0000256" key="2">
    <source>
        <dbReference type="SAM" id="Phobius"/>
    </source>
</evidence>
<dbReference type="GeneTree" id="ENSGT01030000234567"/>
<dbReference type="FunFam" id="2.60.40.4100:FF:000002">
    <property type="entry name" value="Zona pellucida sperm-binding protein 3"/>
    <property type="match status" value="1"/>
</dbReference>
<dbReference type="InterPro" id="IPR055355">
    <property type="entry name" value="ZP-C"/>
</dbReference>
<dbReference type="GO" id="GO:0032190">
    <property type="term" value="F:acrosin binding"/>
    <property type="evidence" value="ECO:0007669"/>
    <property type="project" value="TreeGrafter"/>
</dbReference>
<proteinExistence type="predicted"/>
<dbReference type="PANTHER" id="PTHR11576">
    <property type="entry name" value="ZONA PELLUCIDA SPERM-BINDING PROTEIN 3"/>
    <property type="match status" value="1"/>
</dbReference>
<dbReference type="Proteomes" id="UP000694580">
    <property type="component" value="Chromosome 4"/>
</dbReference>
<dbReference type="InterPro" id="IPR042235">
    <property type="entry name" value="ZP-C_dom"/>
</dbReference>
<dbReference type="SMART" id="SM00241">
    <property type="entry name" value="ZP"/>
    <property type="match status" value="1"/>
</dbReference>
<dbReference type="Pfam" id="PF00100">
    <property type="entry name" value="Zona_pellucida"/>
    <property type="match status" value="1"/>
</dbReference>
<keyword evidence="5" id="KW-1185">Reference proteome</keyword>